<evidence type="ECO:0000256" key="9">
    <source>
        <dbReference type="ARBA" id="ARBA00023136"/>
    </source>
</evidence>
<feature type="transmembrane region" description="Helical" evidence="10">
    <location>
        <begin position="772"/>
        <end position="794"/>
    </location>
</feature>
<keyword evidence="13" id="KW-1185">Reference proteome</keyword>
<dbReference type="PROSITE" id="PS00211">
    <property type="entry name" value="ABC_TRANSPORTER_1"/>
    <property type="match status" value="1"/>
</dbReference>
<accession>A0AAJ0G9U1</accession>
<feature type="transmembrane region" description="Helical" evidence="10">
    <location>
        <begin position="175"/>
        <end position="195"/>
    </location>
</feature>
<feature type="transmembrane region" description="Helical" evidence="10">
    <location>
        <begin position="237"/>
        <end position="255"/>
    </location>
</feature>
<keyword evidence="4 10" id="KW-0812">Transmembrane</keyword>
<dbReference type="GO" id="GO:0016020">
    <property type="term" value="C:membrane"/>
    <property type="evidence" value="ECO:0007669"/>
    <property type="project" value="UniProtKB-SubCell"/>
</dbReference>
<dbReference type="CDD" id="cd03263">
    <property type="entry name" value="ABC_subfamily_A"/>
    <property type="match status" value="2"/>
</dbReference>
<evidence type="ECO:0000313" key="12">
    <source>
        <dbReference type="EMBL" id="KAK3049947.1"/>
    </source>
</evidence>
<dbReference type="Gene3D" id="3.40.50.300">
    <property type="entry name" value="P-loop containing nucleotide triphosphate hydrolases"/>
    <property type="match status" value="2"/>
</dbReference>
<dbReference type="InterPro" id="IPR003439">
    <property type="entry name" value="ABC_transporter-like_ATP-bd"/>
</dbReference>
<feature type="transmembrane region" description="Helical" evidence="10">
    <location>
        <begin position="1090"/>
        <end position="1119"/>
    </location>
</feature>
<keyword evidence="3" id="KW-0813">Transport</keyword>
<evidence type="ECO:0000256" key="1">
    <source>
        <dbReference type="ARBA" id="ARBA00004141"/>
    </source>
</evidence>
<feature type="transmembrane region" description="Helical" evidence="10">
    <location>
        <begin position="262"/>
        <end position="284"/>
    </location>
</feature>
<feature type="transmembrane region" description="Helical" evidence="10">
    <location>
        <begin position="1019"/>
        <end position="1042"/>
    </location>
</feature>
<evidence type="ECO:0000256" key="4">
    <source>
        <dbReference type="ARBA" id="ARBA00022692"/>
    </source>
</evidence>
<keyword evidence="5" id="KW-0677">Repeat</keyword>
<dbReference type="GO" id="GO:0005524">
    <property type="term" value="F:ATP binding"/>
    <property type="evidence" value="ECO:0007669"/>
    <property type="project" value="UniProtKB-KW"/>
</dbReference>
<dbReference type="Pfam" id="PF12698">
    <property type="entry name" value="ABC2_membrane_3"/>
    <property type="match status" value="2"/>
</dbReference>
<dbReference type="GO" id="GO:0016887">
    <property type="term" value="F:ATP hydrolysis activity"/>
    <property type="evidence" value="ECO:0007669"/>
    <property type="project" value="InterPro"/>
</dbReference>
<feature type="transmembrane region" description="Helical" evidence="10">
    <location>
        <begin position="290"/>
        <end position="309"/>
    </location>
</feature>
<comment type="caution">
    <text evidence="12">The sequence shown here is derived from an EMBL/GenBank/DDBJ whole genome shotgun (WGS) entry which is preliminary data.</text>
</comment>
<dbReference type="GO" id="GO:0140359">
    <property type="term" value="F:ABC-type transporter activity"/>
    <property type="evidence" value="ECO:0007669"/>
    <property type="project" value="InterPro"/>
</dbReference>
<dbReference type="InterPro" id="IPR026082">
    <property type="entry name" value="ABCA"/>
</dbReference>
<dbReference type="InterPro" id="IPR027417">
    <property type="entry name" value="P-loop_NTPase"/>
</dbReference>
<dbReference type="Proteomes" id="UP001271007">
    <property type="component" value="Unassembled WGS sequence"/>
</dbReference>
<feature type="transmembrane region" description="Helical" evidence="10">
    <location>
        <begin position="321"/>
        <end position="341"/>
    </location>
</feature>
<feature type="transmembrane region" description="Helical" evidence="10">
    <location>
        <begin position="989"/>
        <end position="1013"/>
    </location>
</feature>
<gene>
    <name evidence="12" type="ORF">LTR09_008867</name>
</gene>
<comment type="similarity">
    <text evidence="2">Belongs to the ABC transporter superfamily. ABCA family.</text>
</comment>
<keyword evidence="7" id="KW-0067">ATP-binding</keyword>
<keyword evidence="9 10" id="KW-0472">Membrane</keyword>
<evidence type="ECO:0000256" key="2">
    <source>
        <dbReference type="ARBA" id="ARBA00008869"/>
    </source>
</evidence>
<evidence type="ECO:0000256" key="5">
    <source>
        <dbReference type="ARBA" id="ARBA00022737"/>
    </source>
</evidence>
<evidence type="ECO:0000259" key="11">
    <source>
        <dbReference type="PROSITE" id="PS50893"/>
    </source>
</evidence>
<dbReference type="SUPFAM" id="SSF52540">
    <property type="entry name" value="P-loop containing nucleoside triphosphate hydrolases"/>
    <property type="match status" value="2"/>
</dbReference>
<protein>
    <recommendedName>
        <fullName evidence="11">ABC transporter domain-containing protein</fullName>
    </recommendedName>
</protein>
<dbReference type="InterPro" id="IPR017871">
    <property type="entry name" value="ABC_transporter-like_CS"/>
</dbReference>
<keyword evidence="8 10" id="KW-1133">Transmembrane helix</keyword>
<evidence type="ECO:0000256" key="7">
    <source>
        <dbReference type="ARBA" id="ARBA00022840"/>
    </source>
</evidence>
<feature type="transmembrane region" description="Helical" evidence="10">
    <location>
        <begin position="1131"/>
        <end position="1155"/>
    </location>
</feature>
<comment type="subcellular location">
    <subcellularLocation>
        <location evidence="1">Membrane</location>
        <topology evidence="1">Multi-pass membrane protein</topology>
    </subcellularLocation>
</comment>
<evidence type="ECO:0000313" key="13">
    <source>
        <dbReference type="Proteomes" id="UP001271007"/>
    </source>
</evidence>
<evidence type="ECO:0000256" key="10">
    <source>
        <dbReference type="SAM" id="Phobius"/>
    </source>
</evidence>
<dbReference type="Pfam" id="PF00005">
    <property type="entry name" value="ABC_tran"/>
    <property type="match status" value="2"/>
</dbReference>
<name>A0AAJ0G9U1_9PEZI</name>
<feature type="domain" description="ABC transporter" evidence="11">
    <location>
        <begin position="412"/>
        <end position="640"/>
    </location>
</feature>
<feature type="transmembrane region" description="Helical" evidence="10">
    <location>
        <begin position="1054"/>
        <end position="1075"/>
    </location>
</feature>
<dbReference type="InterPro" id="IPR013525">
    <property type="entry name" value="ABC2_TM"/>
</dbReference>
<reference evidence="12" key="1">
    <citation type="submission" date="2023-04" db="EMBL/GenBank/DDBJ databases">
        <title>Black Yeasts Isolated from many extreme environments.</title>
        <authorList>
            <person name="Coleine C."/>
            <person name="Stajich J.E."/>
            <person name="Selbmann L."/>
        </authorList>
    </citation>
    <scope>NUCLEOTIDE SEQUENCE</scope>
    <source>
        <strain evidence="12">CCFEE 5312</strain>
    </source>
</reference>
<dbReference type="PANTHER" id="PTHR19229:SF36">
    <property type="entry name" value="ATP-BINDING CASSETTE SUB-FAMILY A MEMBER 2"/>
    <property type="match status" value="1"/>
</dbReference>
<feature type="domain" description="ABC transporter" evidence="11">
    <location>
        <begin position="1203"/>
        <end position="1432"/>
    </location>
</feature>
<proteinExistence type="inferred from homology"/>
<evidence type="ECO:0000256" key="8">
    <source>
        <dbReference type="ARBA" id="ARBA00022989"/>
    </source>
</evidence>
<keyword evidence="6" id="KW-0547">Nucleotide-binding</keyword>
<dbReference type="GO" id="GO:0005319">
    <property type="term" value="F:lipid transporter activity"/>
    <property type="evidence" value="ECO:0007669"/>
    <property type="project" value="TreeGrafter"/>
</dbReference>
<sequence>MGLEELAVLHHYYPYQKLSRLAATRAANSSVIDHDLSGNDVRSVIDSISQVFRDGGKEVITASTATALIEHCPSSSRGVSECWGALELWSSPDKRDGAIWNYTLHHDGAMSTGVSVKSNTNPAQVYGLPLQHAIDSAIAKASGGNSLPDDISQYTFTATSPKQQAASDQYNYESLVILALGFALFIGMCGVTYHLTGHITRQREQGMLQLIVAMMPNANRWHCLSARLLSVHLAFDLIYGPGWILMGAIAGPVMFPNSNAGWVILLYLLTGLALTGYSILVSSLFRHVQISAITSVIAAIVFALVAQFAEGFARTATSTGVIATAVLFPPSAFVYFLIIAASFEQGQKALDIHGVAPSNDYWSVTASTIFGCLVFSIVAYPIVGALLERWLHGSSSRHRYIRPASELGGDAIRLDGFSKRYNVAAKKRDRIQAVDKLSLNVHAGSITVLLGANGSGKSTTLKAISGLESISGGRIELDGTGGIGLCPQQNVMWDNMTVYEHVMFFQRLKNPGLSVDQNEAEVARLISGCDLDIKTHARAKTLSGGQKRKLQLAMMLAGGSRVCCIDEASSGIDPLARRKVWDILLQERGQRTMLLTTHFLDESEVLSDHVAVLSKGTLRAEGSVASLKATYGGGYRVVLPKQENTLHANDIPASVTPREDYNDAVFEVADTRALADFTSLLDSKQIASYAVHGPTIEDVFIGLSDEMYSEITADNELTTFDHRPNSDGSHAHLKTQARGTAAIKLNSGQGCGPIRQTGVLFMKRLTVLKHNYMPYIAALFVPLTLAGMVTRFLLYPDTPNGLPCMDPSRAANYYPYSESLLLNRFIYGPPGKTSQSDLKSLVPEGSFYNGFVDPINWNRTKSVTTADGLYSSLEALVGDQSAWSVGGIFLGDSDPTFGYSSDSYDSISTAVFTQSVLNQVLMDTPIAFSSETFSQRYTPYDFLQGLIVVFTVLGFAVYPGFFALYPTVERIRNVRAMHYSNGIMSSSLWVAHALFDSMFVLLISVLATIIWYVCMGSQIYAIGYVFVVFLLYGLAATAYSYVISLFVPSQLSAIAATSLVQTVIAILFFVGYVVTNGNAPIDGPTAQFNVIYYTTALVCPAVSLFRALLVAMNVYGLACHGTTRAAYPGEIGLFGAPILYLTIQFILLVCFLMFWESGRSLEVFGIKSRRRATHVTDDLTNDKALVDGAAEDAQHMAQTNNGLRVLGVSKTFDSNKAVNQISFGILPSERFALLGPNGAGKSTTISLVRGELHPDASSPPADIVISNDSLMHAPVAAKHHLGVCPQFDAVDMMTLSEHLHFYAKARGVPDRKHNIDQLVSCLGLTDHTNKLVKKLSGGTKRKLSLAIALISNPSVLLLDEPSSGMDAAAKRALWATLRTVAADRCLLITTHSMEEADALCDRAGIMAGKMLALDSIPKLRARFGDKIYIHLVHKDAPFTSDADAARLWQWVRTTFIIAEAEQRTFGGQVRFAVPVRDGGAAGAESNGRAVGRLFRMIEEAKGEVGVRDYSVGPTTLDQVFMNVVSRHKVEEENSQPDQIQRRKVWRCW</sequence>
<evidence type="ECO:0000256" key="6">
    <source>
        <dbReference type="ARBA" id="ARBA00022741"/>
    </source>
</evidence>
<dbReference type="SMART" id="SM00382">
    <property type="entry name" value="AAA"/>
    <property type="match status" value="2"/>
</dbReference>
<feature type="transmembrane region" description="Helical" evidence="10">
    <location>
        <begin position="361"/>
        <end position="387"/>
    </location>
</feature>
<dbReference type="PROSITE" id="PS50893">
    <property type="entry name" value="ABC_TRANSPORTER_2"/>
    <property type="match status" value="2"/>
</dbReference>
<evidence type="ECO:0000256" key="3">
    <source>
        <dbReference type="ARBA" id="ARBA00022448"/>
    </source>
</evidence>
<organism evidence="12 13">
    <name type="scientific">Extremus antarcticus</name>
    <dbReference type="NCBI Taxonomy" id="702011"/>
    <lineage>
        <taxon>Eukaryota</taxon>
        <taxon>Fungi</taxon>
        <taxon>Dikarya</taxon>
        <taxon>Ascomycota</taxon>
        <taxon>Pezizomycotina</taxon>
        <taxon>Dothideomycetes</taxon>
        <taxon>Dothideomycetidae</taxon>
        <taxon>Mycosphaerellales</taxon>
        <taxon>Extremaceae</taxon>
        <taxon>Extremus</taxon>
    </lineage>
</organism>
<feature type="transmembrane region" description="Helical" evidence="10">
    <location>
        <begin position="942"/>
        <end position="968"/>
    </location>
</feature>
<dbReference type="PANTHER" id="PTHR19229">
    <property type="entry name" value="ATP-BINDING CASSETTE TRANSPORTER SUBFAMILY A ABCA"/>
    <property type="match status" value="1"/>
</dbReference>
<dbReference type="InterPro" id="IPR003593">
    <property type="entry name" value="AAA+_ATPase"/>
</dbReference>
<dbReference type="EMBL" id="JAWDJX010000036">
    <property type="protein sequence ID" value="KAK3049947.1"/>
    <property type="molecule type" value="Genomic_DNA"/>
</dbReference>